<name>A0A327KWB2_9BRAD</name>
<feature type="domain" description="Ribulose bisphosphate carboxylase large subunit C-terminal" evidence="1">
    <location>
        <begin position="115"/>
        <end position="343"/>
    </location>
</feature>
<dbReference type="InterPro" id="IPR036422">
    <property type="entry name" value="RuBisCO_lsu_N_sf"/>
</dbReference>
<dbReference type="GO" id="GO:0015977">
    <property type="term" value="P:carbon fixation"/>
    <property type="evidence" value="ECO:0007669"/>
    <property type="project" value="InterPro"/>
</dbReference>
<dbReference type="AlphaFoldDB" id="A0A327KWB2"/>
<dbReference type="SFLD" id="SFLDS00014">
    <property type="entry name" value="RuBisCO"/>
    <property type="match status" value="1"/>
</dbReference>
<keyword evidence="3" id="KW-1185">Reference proteome</keyword>
<dbReference type="SUPFAM" id="SSF54966">
    <property type="entry name" value="RuBisCO, large subunit, small (N-terminal) domain"/>
    <property type="match status" value="1"/>
</dbReference>
<evidence type="ECO:0000313" key="3">
    <source>
        <dbReference type="Proteomes" id="UP000249130"/>
    </source>
</evidence>
<dbReference type="SFLD" id="SFLDG00301">
    <property type="entry name" value="RuBisCO-like_proteins"/>
    <property type="match status" value="1"/>
</dbReference>
<dbReference type="GO" id="GO:0000287">
    <property type="term" value="F:magnesium ion binding"/>
    <property type="evidence" value="ECO:0007669"/>
    <property type="project" value="InterPro"/>
</dbReference>
<dbReference type="InterPro" id="IPR033966">
    <property type="entry name" value="RuBisCO"/>
</dbReference>
<dbReference type="SUPFAM" id="SSF51649">
    <property type="entry name" value="RuBisCo, C-terminal domain"/>
    <property type="match status" value="1"/>
</dbReference>
<dbReference type="OrthoDB" id="9764279at2"/>
<accession>A0A327KWB2</accession>
<reference evidence="2 3" key="1">
    <citation type="submission" date="2017-07" db="EMBL/GenBank/DDBJ databases">
        <title>Draft Genome Sequences of Select Purple Nonsulfur Bacteria.</title>
        <authorList>
            <person name="Lasarre B."/>
            <person name="Mckinlay J.B."/>
        </authorList>
    </citation>
    <scope>NUCLEOTIDE SEQUENCE [LARGE SCALE GENOMIC DNA]</scope>
    <source>
        <strain evidence="2 3">DSM 5909</strain>
    </source>
</reference>
<evidence type="ECO:0000313" key="2">
    <source>
        <dbReference type="EMBL" id="RAI43190.1"/>
    </source>
</evidence>
<proteinExistence type="predicted"/>
<protein>
    <submittedName>
        <fullName evidence="2">Ribulose 1,5-bisphosphate carboxylase</fullName>
    </submittedName>
</protein>
<evidence type="ECO:0000259" key="1">
    <source>
        <dbReference type="Pfam" id="PF00016"/>
    </source>
</evidence>
<sequence length="369" mass="38370">MGSRLEVTYLVEAAASEIEARARALAVEQSVEMPVSAITERIVLDEIVGRVEAIAPAGEGRFAVTIGLADATIGADAGQLLSMLFGNSSLHDDVMLHDVTFPPATAAAFGGPRHGIAGFRARLGVGRRALTATALKPQGLPSAALADLAARFAEGGIDVIKDDHGIADQPVAPFAERVPRIAAAVHEARQKTGGTTLYVPNLSGDLDRMRTQVACARAAGVRAVMVAPMVAGFANVHTLVAENPDVLVLTHPSFGGASRIAPPLLFGKLFRLIGADAIVYPNFGGRFGWSPATCRALADAARAPWHGLAASLPVPAGGMTRERVPELLAFYGADVMLLIGGALLEARDDLVAATAQFVGAVHRHADVRP</sequence>
<dbReference type="Pfam" id="PF00016">
    <property type="entry name" value="RuBisCO_large"/>
    <property type="match status" value="1"/>
</dbReference>
<dbReference type="Proteomes" id="UP000249130">
    <property type="component" value="Unassembled WGS sequence"/>
</dbReference>
<dbReference type="EMBL" id="NPEX01000101">
    <property type="protein sequence ID" value="RAI43190.1"/>
    <property type="molecule type" value="Genomic_DNA"/>
</dbReference>
<dbReference type="Gene3D" id="3.30.70.150">
    <property type="entry name" value="RuBisCO large subunit, N-terminal domain"/>
    <property type="match status" value="1"/>
</dbReference>
<gene>
    <name evidence="2" type="ORF">CH341_15590</name>
</gene>
<dbReference type="Gene3D" id="3.20.20.110">
    <property type="entry name" value="Ribulose bisphosphate carboxylase, large subunit, C-terminal domain"/>
    <property type="match status" value="1"/>
</dbReference>
<dbReference type="PANTHER" id="PTHR42704:SF17">
    <property type="entry name" value="RIBULOSE BISPHOSPHATE CARBOXYLASE LARGE CHAIN"/>
    <property type="match status" value="1"/>
</dbReference>
<organism evidence="2 3">
    <name type="scientific">Rhodoplanes roseus</name>
    <dbReference type="NCBI Taxonomy" id="29409"/>
    <lineage>
        <taxon>Bacteria</taxon>
        <taxon>Pseudomonadati</taxon>
        <taxon>Pseudomonadota</taxon>
        <taxon>Alphaproteobacteria</taxon>
        <taxon>Hyphomicrobiales</taxon>
        <taxon>Nitrobacteraceae</taxon>
        <taxon>Rhodoplanes</taxon>
    </lineage>
</organism>
<dbReference type="PANTHER" id="PTHR42704">
    <property type="entry name" value="RIBULOSE BISPHOSPHATE CARBOXYLASE"/>
    <property type="match status" value="1"/>
</dbReference>
<dbReference type="RefSeq" id="WP_111419943.1">
    <property type="nucleotide sequence ID" value="NZ_NPEX01000101.1"/>
</dbReference>
<dbReference type="GO" id="GO:0016984">
    <property type="term" value="F:ribulose-bisphosphate carboxylase activity"/>
    <property type="evidence" value="ECO:0007669"/>
    <property type="project" value="InterPro"/>
</dbReference>
<dbReference type="InterPro" id="IPR000685">
    <property type="entry name" value="RuBisCO_lsu_C"/>
</dbReference>
<dbReference type="InterPro" id="IPR036376">
    <property type="entry name" value="RuBisCO_lsu_C_sf"/>
</dbReference>
<dbReference type="CDD" id="cd08210">
    <property type="entry name" value="RLP_RrRLP"/>
    <property type="match status" value="1"/>
</dbReference>
<comment type="caution">
    <text evidence="2">The sequence shown here is derived from an EMBL/GenBank/DDBJ whole genome shotgun (WGS) entry which is preliminary data.</text>
</comment>